<evidence type="ECO:0000256" key="1">
    <source>
        <dbReference type="ARBA" id="ARBA00022679"/>
    </source>
</evidence>
<proteinExistence type="predicted"/>
<evidence type="ECO:0000256" key="2">
    <source>
        <dbReference type="ARBA" id="ARBA00023315"/>
    </source>
</evidence>
<evidence type="ECO:0000259" key="3">
    <source>
        <dbReference type="PROSITE" id="PS51186"/>
    </source>
</evidence>
<dbReference type="RefSeq" id="WP_345265458.1">
    <property type="nucleotide sequence ID" value="NZ_BAABIM010000002.1"/>
</dbReference>
<evidence type="ECO:0000313" key="5">
    <source>
        <dbReference type="Proteomes" id="UP001500621"/>
    </source>
</evidence>
<dbReference type="PANTHER" id="PTHR43877">
    <property type="entry name" value="AMINOALKYLPHOSPHONATE N-ACETYLTRANSFERASE-RELATED-RELATED"/>
    <property type="match status" value="1"/>
</dbReference>
<dbReference type="PANTHER" id="PTHR43877:SF2">
    <property type="entry name" value="AMINOALKYLPHOSPHONATE N-ACETYLTRANSFERASE-RELATED"/>
    <property type="match status" value="1"/>
</dbReference>
<dbReference type="PROSITE" id="PS51186">
    <property type="entry name" value="GNAT"/>
    <property type="match status" value="1"/>
</dbReference>
<keyword evidence="2" id="KW-0012">Acyltransferase</keyword>
<gene>
    <name evidence="4" type="ORF">GCM10023226_20790</name>
</gene>
<keyword evidence="5" id="KW-1185">Reference proteome</keyword>
<dbReference type="InterPro" id="IPR050832">
    <property type="entry name" value="Bact_Acetyltransf"/>
</dbReference>
<dbReference type="InterPro" id="IPR016181">
    <property type="entry name" value="Acyl_CoA_acyltransferase"/>
</dbReference>
<dbReference type="Proteomes" id="UP001500621">
    <property type="component" value="Unassembled WGS sequence"/>
</dbReference>
<dbReference type="Gene3D" id="3.40.630.30">
    <property type="match status" value="1"/>
</dbReference>
<evidence type="ECO:0000313" key="4">
    <source>
        <dbReference type="EMBL" id="GAA4683472.1"/>
    </source>
</evidence>
<accession>A0ABP8W7W8</accession>
<reference evidence="5" key="1">
    <citation type="journal article" date="2019" name="Int. J. Syst. Evol. Microbiol.">
        <title>The Global Catalogue of Microorganisms (GCM) 10K type strain sequencing project: providing services to taxonomists for standard genome sequencing and annotation.</title>
        <authorList>
            <consortium name="The Broad Institute Genomics Platform"/>
            <consortium name="The Broad Institute Genome Sequencing Center for Infectious Disease"/>
            <person name="Wu L."/>
            <person name="Ma J."/>
        </authorList>
    </citation>
    <scope>NUCLEOTIDE SEQUENCE [LARGE SCALE GENOMIC DNA]</scope>
    <source>
        <strain evidence="5">JCM 18127</strain>
    </source>
</reference>
<sequence length="169" mass="17993">MDTGGWRIQAVPYAHPDAVRMVAEVQAEYVVRYGGPDRSPVDPLTFLPPHGIFVVGYQDGEPVATGAWRRSDVPALGARATAEVKRMYVAPAARGRGRARAVLAELERTAAAHGVEAMVLETGVAQPEAIALYESSGYVPVPPYGFYRDSPLSRCFGKRLAGPSGPGGD</sequence>
<dbReference type="InterPro" id="IPR000182">
    <property type="entry name" value="GNAT_dom"/>
</dbReference>
<organism evidence="4 5">
    <name type="scientific">Nocardioides nanhaiensis</name>
    <dbReference type="NCBI Taxonomy" id="1476871"/>
    <lineage>
        <taxon>Bacteria</taxon>
        <taxon>Bacillati</taxon>
        <taxon>Actinomycetota</taxon>
        <taxon>Actinomycetes</taxon>
        <taxon>Propionibacteriales</taxon>
        <taxon>Nocardioidaceae</taxon>
        <taxon>Nocardioides</taxon>
    </lineage>
</organism>
<dbReference type="Pfam" id="PF00583">
    <property type="entry name" value="Acetyltransf_1"/>
    <property type="match status" value="1"/>
</dbReference>
<keyword evidence="1" id="KW-0808">Transferase</keyword>
<name>A0ABP8W7W8_9ACTN</name>
<comment type="caution">
    <text evidence="4">The sequence shown here is derived from an EMBL/GenBank/DDBJ whole genome shotgun (WGS) entry which is preliminary data.</text>
</comment>
<feature type="domain" description="N-acetyltransferase" evidence="3">
    <location>
        <begin position="8"/>
        <end position="161"/>
    </location>
</feature>
<dbReference type="EMBL" id="BAABIM010000002">
    <property type="protein sequence ID" value="GAA4683472.1"/>
    <property type="molecule type" value="Genomic_DNA"/>
</dbReference>
<dbReference type="SUPFAM" id="SSF55729">
    <property type="entry name" value="Acyl-CoA N-acyltransferases (Nat)"/>
    <property type="match status" value="1"/>
</dbReference>
<protein>
    <submittedName>
        <fullName evidence="4">GNAT family N-acetyltransferase</fullName>
    </submittedName>
</protein>